<dbReference type="GO" id="GO:0005777">
    <property type="term" value="C:peroxisome"/>
    <property type="evidence" value="ECO:0007669"/>
    <property type="project" value="UniProtKB-SubCell"/>
</dbReference>
<organism evidence="7 9">
    <name type="scientific">Fopius arisanus</name>
    <dbReference type="NCBI Taxonomy" id="64838"/>
    <lineage>
        <taxon>Eukaryota</taxon>
        <taxon>Metazoa</taxon>
        <taxon>Ecdysozoa</taxon>
        <taxon>Arthropoda</taxon>
        <taxon>Hexapoda</taxon>
        <taxon>Insecta</taxon>
        <taxon>Pterygota</taxon>
        <taxon>Neoptera</taxon>
        <taxon>Endopterygota</taxon>
        <taxon>Hymenoptera</taxon>
        <taxon>Apocrita</taxon>
        <taxon>Ichneumonoidea</taxon>
        <taxon>Braconidae</taxon>
        <taxon>Opiinae</taxon>
        <taxon>Fopius</taxon>
    </lineage>
</organism>
<evidence type="ECO:0000259" key="5">
    <source>
        <dbReference type="Pfam" id="PF00501"/>
    </source>
</evidence>
<dbReference type="RefSeq" id="XP_011297887.1">
    <property type="nucleotide sequence ID" value="XM_011299585.1"/>
</dbReference>
<comment type="subcellular location">
    <subcellularLocation>
        <location evidence="1">Peroxisome</location>
    </subcellularLocation>
</comment>
<proteinExistence type="inferred from homology"/>
<feature type="domain" description="AMP-dependent synthetase/ligase" evidence="5">
    <location>
        <begin position="56"/>
        <end position="399"/>
    </location>
</feature>
<feature type="domain" description="AMP-binding enzyme C-terminal" evidence="6">
    <location>
        <begin position="453"/>
        <end position="528"/>
    </location>
</feature>
<gene>
    <name evidence="8 9" type="primary">LOC105263393</name>
</gene>
<dbReference type="PANTHER" id="PTHR24096:SF149">
    <property type="entry name" value="AMP-BINDING DOMAIN-CONTAINING PROTEIN-RELATED"/>
    <property type="match status" value="1"/>
</dbReference>
<evidence type="ECO:0000256" key="3">
    <source>
        <dbReference type="ARBA" id="ARBA00022598"/>
    </source>
</evidence>
<evidence type="ECO:0000313" key="9">
    <source>
        <dbReference type="RefSeq" id="XP_011297887.1"/>
    </source>
</evidence>
<evidence type="ECO:0000313" key="8">
    <source>
        <dbReference type="RefSeq" id="XP_011297885.1"/>
    </source>
</evidence>
<dbReference type="InterPro" id="IPR045851">
    <property type="entry name" value="AMP-bd_C_sf"/>
</dbReference>
<keyword evidence="7" id="KW-1185">Reference proteome</keyword>
<dbReference type="GeneID" id="105263393"/>
<sequence length="545" mass="61197">MSENKDKTKIHMTCENGVWTRFFEPPSDTWRTFGQTLLEGMKRVPKHVGQIDGLTGEEDTYGSMTDRAVRCALFLRKSGVKPGDFIGISTHNHLDTFVPVLAAILTGVIFHPWWDVNLDDDMVKYFLELGEPKVMFVNEKVSGITQRVIDNLGTSTKVVVFGDSPGRTSLHQVLKEQDPEDVINFKCTIIEDIEQPGVMICTSGSTGYPKGVLHSYGWLEKASHIAPDKYVVNSIILWFSEISWISAIGSTISLLRNRSTAVIYSRPTVEVFCQLVERFKINCLVISTGTANHLYKLKNIGEYDFSSVRYVIFGGGGINREVDDNMRKIFPTADLNFGYGMTELGVIVRREDSPEKLCCCGKVRENCQIKIVDIDSGDTLGTNKEGEIYLKSPYMILRYHKDPNSTAESIDTQGWYHSGDFGYIDKDGDLFVIDRLKEFIKYKIIMPVAPLVVEKIILDHPNVVEAGVVGKPDLIDLELPMAFITTRPGSNVTEEEIMKHVEENLPDHMRLRGGVKILDKMPMTPSGKIQKKILREMAKSLATAP</sequence>
<reference evidence="8 9" key="1">
    <citation type="submission" date="2025-04" db="UniProtKB">
        <authorList>
            <consortium name="RefSeq"/>
        </authorList>
    </citation>
    <scope>IDENTIFICATION</scope>
    <source>
        <strain evidence="8 9">USDA-PBARC FA_bdor</strain>
        <tissue evidence="8 9">Whole organism</tissue>
    </source>
</reference>
<dbReference type="PROSITE" id="PS00455">
    <property type="entry name" value="AMP_BINDING"/>
    <property type="match status" value="1"/>
</dbReference>
<dbReference type="InterPro" id="IPR020845">
    <property type="entry name" value="AMP-binding_CS"/>
</dbReference>
<evidence type="ECO:0000259" key="6">
    <source>
        <dbReference type="Pfam" id="PF13193"/>
    </source>
</evidence>
<dbReference type="KEGG" id="fas:105263393"/>
<name>A0A9R1SVG9_9HYME</name>
<dbReference type="Gene3D" id="3.30.300.30">
    <property type="match status" value="1"/>
</dbReference>
<dbReference type="OrthoDB" id="10253869at2759"/>
<dbReference type="InterPro" id="IPR025110">
    <property type="entry name" value="AMP-bd_C"/>
</dbReference>
<dbReference type="GO" id="GO:0016405">
    <property type="term" value="F:CoA-ligase activity"/>
    <property type="evidence" value="ECO:0007669"/>
    <property type="project" value="TreeGrafter"/>
</dbReference>
<evidence type="ECO:0000256" key="1">
    <source>
        <dbReference type="ARBA" id="ARBA00004275"/>
    </source>
</evidence>
<dbReference type="InterPro" id="IPR000873">
    <property type="entry name" value="AMP-dep_synth/lig_dom"/>
</dbReference>
<dbReference type="Gene3D" id="3.40.50.12780">
    <property type="entry name" value="N-terminal domain of ligase-like"/>
    <property type="match status" value="1"/>
</dbReference>
<dbReference type="RefSeq" id="XP_011297885.1">
    <property type="nucleotide sequence ID" value="XM_011299583.1"/>
</dbReference>
<dbReference type="PANTHER" id="PTHR24096">
    <property type="entry name" value="LONG-CHAIN-FATTY-ACID--COA LIGASE"/>
    <property type="match status" value="1"/>
</dbReference>
<evidence type="ECO:0000256" key="2">
    <source>
        <dbReference type="ARBA" id="ARBA00006432"/>
    </source>
</evidence>
<dbReference type="Pfam" id="PF00501">
    <property type="entry name" value="AMP-binding"/>
    <property type="match status" value="1"/>
</dbReference>
<dbReference type="AlphaFoldDB" id="A0A9R1SVG9"/>
<protein>
    <submittedName>
        <fullName evidence="8 9">4-coumarate--CoA ligase 1-like isoform X1</fullName>
    </submittedName>
</protein>
<keyword evidence="3" id="KW-0436">Ligase</keyword>
<comment type="similarity">
    <text evidence="2">Belongs to the ATP-dependent AMP-binding enzyme family.</text>
</comment>
<dbReference type="InterPro" id="IPR042099">
    <property type="entry name" value="ANL_N_sf"/>
</dbReference>
<evidence type="ECO:0000256" key="4">
    <source>
        <dbReference type="ARBA" id="ARBA00023140"/>
    </source>
</evidence>
<dbReference type="Proteomes" id="UP000694866">
    <property type="component" value="Unplaced"/>
</dbReference>
<keyword evidence="4" id="KW-0576">Peroxisome</keyword>
<evidence type="ECO:0000313" key="7">
    <source>
        <dbReference type="Proteomes" id="UP000694866"/>
    </source>
</evidence>
<accession>A0A9R1SVH1</accession>
<dbReference type="Pfam" id="PF13193">
    <property type="entry name" value="AMP-binding_C"/>
    <property type="match status" value="1"/>
</dbReference>
<dbReference type="SUPFAM" id="SSF56801">
    <property type="entry name" value="Acetyl-CoA synthetase-like"/>
    <property type="match status" value="1"/>
</dbReference>
<accession>A0A9R1SVG9</accession>